<evidence type="ECO:0000256" key="8">
    <source>
        <dbReference type="ARBA" id="ARBA00023012"/>
    </source>
</evidence>
<dbReference type="Pfam" id="PF07730">
    <property type="entry name" value="HisKA_3"/>
    <property type="match status" value="1"/>
</dbReference>
<comment type="catalytic activity">
    <reaction evidence="1">
        <text>ATP + protein L-histidine = ADP + protein N-phospho-L-histidine.</text>
        <dbReference type="EC" id="2.7.13.3"/>
    </reaction>
</comment>
<organism evidence="12 13">
    <name type="scientific">Nocardioides lianchengensis</name>
    <dbReference type="NCBI Taxonomy" id="1045774"/>
    <lineage>
        <taxon>Bacteria</taxon>
        <taxon>Bacillati</taxon>
        <taxon>Actinomycetota</taxon>
        <taxon>Actinomycetes</taxon>
        <taxon>Propionibacteriales</taxon>
        <taxon>Nocardioidaceae</taxon>
        <taxon>Nocardioides</taxon>
    </lineage>
</organism>
<dbReference type="Gene3D" id="3.30.565.10">
    <property type="entry name" value="Histidine kinase-like ATPase, C-terminal domain"/>
    <property type="match status" value="1"/>
</dbReference>
<evidence type="ECO:0000256" key="6">
    <source>
        <dbReference type="ARBA" id="ARBA00022777"/>
    </source>
</evidence>
<keyword evidence="13" id="KW-1185">Reference proteome</keyword>
<evidence type="ECO:0000256" key="1">
    <source>
        <dbReference type="ARBA" id="ARBA00000085"/>
    </source>
</evidence>
<proteinExistence type="predicted"/>
<evidence type="ECO:0000256" key="3">
    <source>
        <dbReference type="ARBA" id="ARBA00022553"/>
    </source>
</evidence>
<dbReference type="SMART" id="SM00387">
    <property type="entry name" value="HATPase_c"/>
    <property type="match status" value="1"/>
</dbReference>
<dbReference type="EC" id="2.7.13.3" evidence="2"/>
<dbReference type="RefSeq" id="WP_090857275.1">
    <property type="nucleotide sequence ID" value="NZ_FMZM01000007.1"/>
</dbReference>
<dbReference type="PANTHER" id="PTHR24421:SF10">
    <property type="entry name" value="NITRATE_NITRITE SENSOR PROTEIN NARQ"/>
    <property type="match status" value="1"/>
</dbReference>
<evidence type="ECO:0000256" key="9">
    <source>
        <dbReference type="SAM" id="Coils"/>
    </source>
</evidence>
<evidence type="ECO:0000313" key="12">
    <source>
        <dbReference type="EMBL" id="SDD33705.1"/>
    </source>
</evidence>
<keyword evidence="8" id="KW-0902">Two-component regulatory system</keyword>
<feature type="domain" description="Histidine kinase/HSP90-like ATPase" evidence="11">
    <location>
        <begin position="578"/>
        <end position="665"/>
    </location>
</feature>
<evidence type="ECO:0000256" key="10">
    <source>
        <dbReference type="SAM" id="Phobius"/>
    </source>
</evidence>
<keyword evidence="10" id="KW-0472">Membrane</keyword>
<name>A0A1G6TZI5_9ACTN</name>
<dbReference type="InterPro" id="IPR036890">
    <property type="entry name" value="HATPase_C_sf"/>
</dbReference>
<feature type="coiled-coil region" evidence="9">
    <location>
        <begin position="455"/>
        <end position="482"/>
    </location>
</feature>
<keyword evidence="10" id="KW-1133">Transmembrane helix</keyword>
<keyword evidence="6 12" id="KW-0418">Kinase</keyword>
<keyword evidence="5" id="KW-0547">Nucleotide-binding</keyword>
<feature type="transmembrane region" description="Helical" evidence="10">
    <location>
        <begin position="146"/>
        <end position="164"/>
    </location>
</feature>
<keyword evidence="7" id="KW-0067">ATP-binding</keyword>
<dbReference type="InterPro" id="IPR011712">
    <property type="entry name" value="Sig_transdc_His_kin_sub3_dim/P"/>
</dbReference>
<keyword evidence="3" id="KW-0597">Phosphoprotein</keyword>
<feature type="transmembrane region" description="Helical" evidence="10">
    <location>
        <begin position="219"/>
        <end position="237"/>
    </location>
</feature>
<feature type="transmembrane region" description="Helical" evidence="10">
    <location>
        <begin position="189"/>
        <end position="207"/>
    </location>
</feature>
<evidence type="ECO:0000256" key="7">
    <source>
        <dbReference type="ARBA" id="ARBA00022840"/>
    </source>
</evidence>
<evidence type="ECO:0000313" key="13">
    <source>
        <dbReference type="Proteomes" id="UP000199034"/>
    </source>
</evidence>
<dbReference type="Pfam" id="PF02518">
    <property type="entry name" value="HATPase_c"/>
    <property type="match status" value="1"/>
</dbReference>
<feature type="transmembrane region" description="Helical" evidence="10">
    <location>
        <begin position="15"/>
        <end position="38"/>
    </location>
</feature>
<feature type="transmembrane region" description="Helical" evidence="10">
    <location>
        <begin position="110"/>
        <end position="134"/>
    </location>
</feature>
<accession>A0A1G6TZI5</accession>
<evidence type="ECO:0000256" key="2">
    <source>
        <dbReference type="ARBA" id="ARBA00012438"/>
    </source>
</evidence>
<feature type="transmembrane region" description="Helical" evidence="10">
    <location>
        <begin position="50"/>
        <end position="70"/>
    </location>
</feature>
<keyword evidence="9" id="KW-0175">Coiled coil</keyword>
<feature type="transmembrane region" description="Helical" evidence="10">
    <location>
        <begin position="77"/>
        <end position="98"/>
    </location>
</feature>
<dbReference type="Gene3D" id="1.20.5.1930">
    <property type="match status" value="1"/>
</dbReference>
<dbReference type="OrthoDB" id="227596at2"/>
<dbReference type="CDD" id="cd16917">
    <property type="entry name" value="HATPase_UhpB-NarQ-NarX-like"/>
    <property type="match status" value="1"/>
</dbReference>
<dbReference type="SUPFAM" id="SSF55874">
    <property type="entry name" value="ATPase domain of HSP90 chaperone/DNA topoisomerase II/histidine kinase"/>
    <property type="match status" value="1"/>
</dbReference>
<protein>
    <recommendedName>
        <fullName evidence="2">histidine kinase</fullName>
        <ecNumber evidence="2">2.7.13.3</ecNumber>
    </recommendedName>
</protein>
<dbReference type="Proteomes" id="UP000199034">
    <property type="component" value="Unassembled WGS sequence"/>
</dbReference>
<dbReference type="SUPFAM" id="SSF55781">
    <property type="entry name" value="GAF domain-like"/>
    <property type="match status" value="1"/>
</dbReference>
<dbReference type="InterPro" id="IPR050482">
    <property type="entry name" value="Sensor_HK_TwoCompSys"/>
</dbReference>
<dbReference type="GO" id="GO:0005524">
    <property type="term" value="F:ATP binding"/>
    <property type="evidence" value="ECO:0007669"/>
    <property type="project" value="UniProtKB-KW"/>
</dbReference>
<dbReference type="GO" id="GO:0016020">
    <property type="term" value="C:membrane"/>
    <property type="evidence" value="ECO:0007669"/>
    <property type="project" value="InterPro"/>
</dbReference>
<dbReference type="STRING" id="1045774.SAMN05421872_107231"/>
<dbReference type="PANTHER" id="PTHR24421">
    <property type="entry name" value="NITRATE/NITRITE SENSOR PROTEIN NARX-RELATED"/>
    <property type="match status" value="1"/>
</dbReference>
<dbReference type="GO" id="GO:0046983">
    <property type="term" value="F:protein dimerization activity"/>
    <property type="evidence" value="ECO:0007669"/>
    <property type="project" value="InterPro"/>
</dbReference>
<keyword evidence="10" id="KW-0812">Transmembrane</keyword>
<dbReference type="GO" id="GO:0000155">
    <property type="term" value="F:phosphorelay sensor kinase activity"/>
    <property type="evidence" value="ECO:0007669"/>
    <property type="project" value="InterPro"/>
</dbReference>
<dbReference type="EMBL" id="FMZM01000007">
    <property type="protein sequence ID" value="SDD33705.1"/>
    <property type="molecule type" value="Genomic_DNA"/>
</dbReference>
<gene>
    <name evidence="12" type="ORF">SAMN05421872_107231</name>
</gene>
<feature type="transmembrane region" description="Helical" evidence="10">
    <location>
        <begin position="249"/>
        <end position="271"/>
    </location>
</feature>
<keyword evidence="4" id="KW-0808">Transferase</keyword>
<evidence type="ECO:0000259" key="11">
    <source>
        <dbReference type="SMART" id="SM00387"/>
    </source>
</evidence>
<evidence type="ECO:0000256" key="4">
    <source>
        <dbReference type="ARBA" id="ARBA00022679"/>
    </source>
</evidence>
<dbReference type="AlphaFoldDB" id="A0A1G6TZI5"/>
<sequence length="665" mass="69768">MPAAARSPGVVRGGAVVLGGLSTAVSVAAVVLALANVGTPDPPFEVHREFFVSDVLLALLYSALGALVVARGHVIGWALLGVGTGFALTSFAIQYAVLGVAHPDPPAYAVLSQLVVAGWVAGTLSGLLVLPWLVERDPPTGLRLSAAVAGAVLALGAGVSRYLVQLDGAPDLPLVTGRVSDIAARYDDWIVPVYVLAGLVGALHLALRARRAASSERRALRWVMASLLGLSLSYLAFEAGLASDGPAVAVGASLLSAAMVALPAAVFVLVLREPSYRVDLAVSRALVGALLTILVVGAYLVLVWLGGRYLPWSRESAGLVAVAGLALAVMPLRTWLQTRVDRLVFGSSADAGRLLDRLGADIERGHGEMSILEGLVDGLRRGLRLRAVVVEDVTGTLRVGAGPASLSVPVEVPLRSRGQDVGRLVLEAPLGERLDLRTLELVEQLAALVAVALDLALVNTELESARTRLVDVRQEERRLLRRELHDSLGPSLAGTSLALAAISRSAGLEPGPAAMITELQAELAQRSEDIRQMSRHLLPPPLEDGRLAEALGQLVERFDQGRFAVTVQAADADRIDSRRQIALYHVAAEALLNAYRHAGATRCRVALALDPDGARLVVEDDGAGVSTGTRPGIGLRSMQERAAELGGTFSIEPTRPGTRVTVLLP</sequence>
<evidence type="ECO:0000256" key="5">
    <source>
        <dbReference type="ARBA" id="ARBA00022741"/>
    </source>
</evidence>
<reference evidence="12 13" key="1">
    <citation type="submission" date="2016-10" db="EMBL/GenBank/DDBJ databases">
        <authorList>
            <person name="de Groot N.N."/>
        </authorList>
    </citation>
    <scope>NUCLEOTIDE SEQUENCE [LARGE SCALE GENOMIC DNA]</scope>
    <source>
        <strain evidence="12 13">CGMCC 4.6858</strain>
    </source>
</reference>
<feature type="transmembrane region" description="Helical" evidence="10">
    <location>
        <begin position="283"/>
        <end position="305"/>
    </location>
</feature>
<dbReference type="InterPro" id="IPR003594">
    <property type="entry name" value="HATPase_dom"/>
</dbReference>